<evidence type="ECO:0000256" key="8">
    <source>
        <dbReference type="ARBA" id="ARBA00022842"/>
    </source>
</evidence>
<comment type="cofactor">
    <cofactor evidence="1">
        <name>a metal cation</name>
        <dbReference type="ChEBI" id="CHEBI:25213"/>
    </cofactor>
</comment>
<dbReference type="InterPro" id="IPR047213">
    <property type="entry name" value="TPP_PYR_PDC_IPDC-like"/>
</dbReference>
<dbReference type="Proteomes" id="UP000733379">
    <property type="component" value="Unassembled WGS sequence"/>
</dbReference>
<sequence>MAAQTRSHSAQTPTVAEYVVRRLAALGIEHAFGVPGDYAFSFDDAIEASPDVRWIGNANELNAAYAADGYARVRGAAILSTTYAVGELSALNGVMGSKAERVPVFHLVGLPSTKLQRAGAITHHTFGDGVFGQFEQLSAFAACASTNLTPQNAVAEMERVIDAALAQRRPAYICLAQDLGLLPVSGAPVAGLPLAQVPQPASDPSVLDAAMNAILKRFSAAGSQVVLPAYTIARYGLQARLSAMLAETGLRYATTVMDKAVISESTPGFLGIYSGVTSGPGVREAVEGADLVLDLGGTVLSDFNTGGWTDELDPAKVVIVDTDHVRIGTQTYGPVSLADVITRLTTALPHRDLGPVPPPRPVEVRGAVSDHISSETLYPRLQQFLREDDIVIAETGLCVPGVAALRFPDGAVYHNQTLWGSIGWATPAAFGAALAAPDRRTILITGDGSHQLTANDIGSMGRYGAQPIIIVLNNTKFGVEEVLSAQPGHEFNDLAAWNYHQLPAAFGCDTWYTARVATVGDLDNALKRAAAHNDASYIEVALGAGDIPPPVPAEELTRLYHMH</sequence>
<dbReference type="InterPro" id="IPR047214">
    <property type="entry name" value="TPP_PDC_IPDC"/>
</dbReference>
<dbReference type="InterPro" id="IPR012110">
    <property type="entry name" value="PDC/IPDC-like"/>
</dbReference>
<evidence type="ECO:0000256" key="4">
    <source>
        <dbReference type="ARBA" id="ARBA00007812"/>
    </source>
</evidence>
<dbReference type="InterPro" id="IPR029035">
    <property type="entry name" value="DHS-like_NAD/FAD-binding_dom"/>
</dbReference>
<organism evidence="15 16">
    <name type="scientific">Nocardia albiluteola</name>
    <dbReference type="NCBI Taxonomy" id="2842303"/>
    <lineage>
        <taxon>Bacteria</taxon>
        <taxon>Bacillati</taxon>
        <taxon>Actinomycetota</taxon>
        <taxon>Actinomycetes</taxon>
        <taxon>Mycobacteriales</taxon>
        <taxon>Nocardiaceae</taxon>
        <taxon>Nocardia</taxon>
    </lineage>
</organism>
<dbReference type="CDD" id="cd02005">
    <property type="entry name" value="TPP_PDC_IPDC"/>
    <property type="match status" value="1"/>
</dbReference>
<dbReference type="EMBL" id="JAHKNI010000003">
    <property type="protein sequence ID" value="MBU3062320.1"/>
    <property type="molecule type" value="Genomic_DNA"/>
</dbReference>
<evidence type="ECO:0000256" key="7">
    <source>
        <dbReference type="ARBA" id="ARBA00022793"/>
    </source>
</evidence>
<dbReference type="CDD" id="cd07038">
    <property type="entry name" value="TPP_PYR_PDC_IPDC_like"/>
    <property type="match status" value="1"/>
</dbReference>
<accession>A0ABS6AZ96</accession>
<evidence type="ECO:0000313" key="16">
    <source>
        <dbReference type="Proteomes" id="UP000733379"/>
    </source>
</evidence>
<evidence type="ECO:0000259" key="14">
    <source>
        <dbReference type="Pfam" id="PF02776"/>
    </source>
</evidence>
<dbReference type="Pfam" id="PF00205">
    <property type="entry name" value="TPP_enzyme_M"/>
    <property type="match status" value="1"/>
</dbReference>
<dbReference type="Pfam" id="PF02775">
    <property type="entry name" value="TPP_enzyme_C"/>
    <property type="match status" value="1"/>
</dbReference>
<dbReference type="SUPFAM" id="SSF52518">
    <property type="entry name" value="Thiamin diphosphate-binding fold (THDP-binding)"/>
    <property type="match status" value="2"/>
</dbReference>
<evidence type="ECO:0000259" key="12">
    <source>
        <dbReference type="Pfam" id="PF00205"/>
    </source>
</evidence>
<evidence type="ECO:0000256" key="2">
    <source>
        <dbReference type="ARBA" id="ARBA00001964"/>
    </source>
</evidence>
<name>A0ABS6AZ96_9NOCA</name>
<dbReference type="Pfam" id="PF02776">
    <property type="entry name" value="TPP_enzyme_N"/>
    <property type="match status" value="1"/>
</dbReference>
<protein>
    <recommendedName>
        <fullName evidence="5">Alpha-keto-acid decarboxylase</fullName>
    </recommendedName>
</protein>
<keyword evidence="10" id="KW-0456">Lyase</keyword>
<evidence type="ECO:0000256" key="9">
    <source>
        <dbReference type="ARBA" id="ARBA00023052"/>
    </source>
</evidence>
<dbReference type="PIRSF" id="PIRSF036565">
    <property type="entry name" value="Pyruvt_ip_decrb"/>
    <property type="match status" value="1"/>
</dbReference>
<dbReference type="InterPro" id="IPR000399">
    <property type="entry name" value="TPP-bd_CS"/>
</dbReference>
<comment type="similarity">
    <text evidence="4 11">Belongs to the TPP enzyme family.</text>
</comment>
<feature type="domain" description="Thiamine pyrophosphate enzyme central" evidence="12">
    <location>
        <begin position="212"/>
        <end position="331"/>
    </location>
</feature>
<comment type="cofactor">
    <cofactor evidence="2">
        <name>thiamine diphosphate</name>
        <dbReference type="ChEBI" id="CHEBI:58937"/>
    </cofactor>
</comment>
<evidence type="ECO:0000256" key="10">
    <source>
        <dbReference type="ARBA" id="ARBA00023239"/>
    </source>
</evidence>
<keyword evidence="16" id="KW-1185">Reference proteome</keyword>
<dbReference type="RefSeq" id="WP_215917177.1">
    <property type="nucleotide sequence ID" value="NZ_JAHKNI010000003.1"/>
</dbReference>
<reference evidence="15 16" key="1">
    <citation type="submission" date="2021-06" db="EMBL/GenBank/DDBJ databases">
        <title>Actinomycetes sequencing.</title>
        <authorList>
            <person name="Shan Q."/>
        </authorList>
    </citation>
    <scope>NUCLEOTIDE SEQUENCE [LARGE SCALE GENOMIC DNA]</scope>
    <source>
        <strain evidence="15 16">NEAU-G5</strain>
    </source>
</reference>
<evidence type="ECO:0000256" key="11">
    <source>
        <dbReference type="RuleBase" id="RU362132"/>
    </source>
</evidence>
<dbReference type="PANTHER" id="PTHR43452:SF30">
    <property type="entry name" value="PYRUVATE DECARBOXYLASE ISOZYME 1-RELATED"/>
    <property type="match status" value="1"/>
</dbReference>
<comment type="function">
    <text evidence="3">Decarboxylates branched-chain and aromatic alpha-keto acids to aldehydes.</text>
</comment>
<evidence type="ECO:0000313" key="15">
    <source>
        <dbReference type="EMBL" id="MBU3062320.1"/>
    </source>
</evidence>
<evidence type="ECO:0000256" key="1">
    <source>
        <dbReference type="ARBA" id="ARBA00001920"/>
    </source>
</evidence>
<evidence type="ECO:0000259" key="13">
    <source>
        <dbReference type="Pfam" id="PF02775"/>
    </source>
</evidence>
<evidence type="ECO:0000256" key="5">
    <source>
        <dbReference type="ARBA" id="ARBA00020054"/>
    </source>
</evidence>
<feature type="domain" description="Thiamine pyrophosphate enzyme N-terminal TPP-binding" evidence="14">
    <location>
        <begin position="14"/>
        <end position="123"/>
    </location>
</feature>
<comment type="caution">
    <text evidence="15">The sequence shown here is derived from an EMBL/GenBank/DDBJ whole genome shotgun (WGS) entry which is preliminary data.</text>
</comment>
<proteinExistence type="inferred from homology"/>
<evidence type="ECO:0000256" key="6">
    <source>
        <dbReference type="ARBA" id="ARBA00022723"/>
    </source>
</evidence>
<dbReference type="InterPro" id="IPR012000">
    <property type="entry name" value="Thiamin_PyroP_enz_cen_dom"/>
</dbReference>
<gene>
    <name evidence="15" type="ORF">KO481_12375</name>
</gene>
<keyword evidence="7" id="KW-0210">Decarboxylase</keyword>
<dbReference type="InterPro" id="IPR011766">
    <property type="entry name" value="TPP_enzyme_TPP-bd"/>
</dbReference>
<dbReference type="Gene3D" id="3.40.50.1220">
    <property type="entry name" value="TPP-binding domain"/>
    <property type="match status" value="1"/>
</dbReference>
<dbReference type="InterPro" id="IPR012001">
    <property type="entry name" value="Thiamin_PyroP_enz_TPP-bd_dom"/>
</dbReference>
<dbReference type="InterPro" id="IPR029061">
    <property type="entry name" value="THDP-binding"/>
</dbReference>
<dbReference type="PROSITE" id="PS00187">
    <property type="entry name" value="TPP_ENZYMES"/>
    <property type="match status" value="1"/>
</dbReference>
<keyword evidence="8" id="KW-0460">Magnesium</keyword>
<dbReference type="SUPFAM" id="SSF52467">
    <property type="entry name" value="DHS-like NAD/FAD-binding domain"/>
    <property type="match status" value="1"/>
</dbReference>
<feature type="domain" description="Thiamine pyrophosphate enzyme TPP-binding" evidence="13">
    <location>
        <begin position="406"/>
        <end position="540"/>
    </location>
</feature>
<keyword evidence="6" id="KW-0479">Metal-binding</keyword>
<dbReference type="PANTHER" id="PTHR43452">
    <property type="entry name" value="PYRUVATE DECARBOXYLASE"/>
    <property type="match status" value="1"/>
</dbReference>
<keyword evidence="9 11" id="KW-0786">Thiamine pyrophosphate</keyword>
<dbReference type="Gene3D" id="3.40.50.970">
    <property type="match status" value="2"/>
</dbReference>
<evidence type="ECO:0000256" key="3">
    <source>
        <dbReference type="ARBA" id="ARBA00002938"/>
    </source>
</evidence>